<sequence length="231" mass="23273">MVGISLLVEGIGTGFLIGGAFGARHAFEADHVAAVATLIEGERRPATTGATWGIGHSLPIVFLGAIFLTLDLQIPSGVATAFELLVAVILVILGLRVLAGRKALGITILRHMHGGKDNPDSGHTHMTIGNAQMGFLHSHGNGGSLAVGIVHGLAGSGGVVVALAAASPTVAGGVAFLVGFSIASVIAMGAASWTWGQAIGQTRKLRILAGIASITVGLLLFVEIIGFIPTA</sequence>
<gene>
    <name evidence="8" type="ORF">GCM10025751_31620</name>
</gene>
<dbReference type="GO" id="GO:0012505">
    <property type="term" value="C:endomembrane system"/>
    <property type="evidence" value="ECO:0007669"/>
    <property type="project" value="UniProtKB-SubCell"/>
</dbReference>
<reference evidence="8 9" key="1">
    <citation type="journal article" date="2019" name="Int. J. Syst. Evol. Microbiol.">
        <title>The Global Catalogue of Microorganisms (GCM) 10K type strain sequencing project: providing services to taxonomists for standard genome sequencing and annotation.</title>
        <authorList>
            <consortium name="The Broad Institute Genomics Platform"/>
            <consortium name="The Broad Institute Genome Sequencing Center for Infectious Disease"/>
            <person name="Wu L."/>
            <person name="Ma J."/>
        </authorList>
    </citation>
    <scope>NUCLEOTIDE SEQUENCE [LARGE SCALE GENOMIC DNA]</scope>
    <source>
        <strain evidence="8 9">JCM 17504</strain>
    </source>
</reference>
<evidence type="ECO:0000256" key="2">
    <source>
        <dbReference type="ARBA" id="ARBA00022448"/>
    </source>
</evidence>
<keyword evidence="4 7" id="KW-0812">Transmembrane</keyword>
<dbReference type="GO" id="GO:0015099">
    <property type="term" value="F:nickel cation transmembrane transporter activity"/>
    <property type="evidence" value="ECO:0007669"/>
    <property type="project" value="UniProtKB-UniRule"/>
</dbReference>
<comment type="subcellular location">
    <subcellularLocation>
        <location evidence="7">Cell membrane</location>
        <topology evidence="7">Multi-pass membrane protein</topology>
    </subcellularLocation>
    <subcellularLocation>
        <location evidence="1">Endomembrane system</location>
        <topology evidence="1">Multi-pass membrane protein</topology>
    </subcellularLocation>
</comment>
<dbReference type="PANTHER" id="PTHR33876:SF4">
    <property type="entry name" value="CHLOROPLAST PROTEIN FOR GROWTH AND FERTILITY 2"/>
    <property type="match status" value="1"/>
</dbReference>
<dbReference type="AlphaFoldDB" id="A0AAV3UJN2"/>
<dbReference type="Pfam" id="PF03824">
    <property type="entry name" value="NicO"/>
    <property type="match status" value="1"/>
</dbReference>
<feature type="transmembrane region" description="Helical" evidence="7">
    <location>
        <begin position="172"/>
        <end position="195"/>
    </location>
</feature>
<evidence type="ECO:0000256" key="1">
    <source>
        <dbReference type="ARBA" id="ARBA00004127"/>
    </source>
</evidence>
<evidence type="ECO:0000313" key="8">
    <source>
        <dbReference type="EMBL" id="GAA5053844.1"/>
    </source>
</evidence>
<dbReference type="GeneID" id="68616788"/>
<name>A0AAV3UJN2_9EURY</name>
<feature type="transmembrane region" description="Helical" evidence="7">
    <location>
        <begin position="76"/>
        <end position="99"/>
    </location>
</feature>
<dbReference type="RefSeq" id="WP_227778476.1">
    <property type="nucleotide sequence ID" value="NZ_BAABKX010000013.1"/>
</dbReference>
<comment type="similarity">
    <text evidence="7">Belongs to the NiCoT transporter (TC 2.A.52) family.</text>
</comment>
<keyword evidence="6 7" id="KW-0472">Membrane</keyword>
<dbReference type="Proteomes" id="UP001501729">
    <property type="component" value="Unassembled WGS sequence"/>
</dbReference>
<feature type="transmembrane region" description="Helical" evidence="7">
    <location>
        <begin position="145"/>
        <end position="166"/>
    </location>
</feature>
<evidence type="ECO:0000256" key="3">
    <source>
        <dbReference type="ARBA" id="ARBA00022596"/>
    </source>
</evidence>
<dbReference type="EMBL" id="BAABKX010000013">
    <property type="protein sequence ID" value="GAA5053844.1"/>
    <property type="molecule type" value="Genomic_DNA"/>
</dbReference>
<comment type="caution">
    <text evidence="8">The sequence shown here is derived from an EMBL/GenBank/DDBJ whole genome shotgun (WGS) entry which is preliminary data.</text>
</comment>
<dbReference type="PANTHER" id="PTHR33876">
    <property type="entry name" value="UNNAMED PRODUCT"/>
    <property type="match status" value="1"/>
</dbReference>
<keyword evidence="2 7" id="KW-0813">Transport</keyword>
<evidence type="ECO:0000313" key="9">
    <source>
        <dbReference type="Proteomes" id="UP001501729"/>
    </source>
</evidence>
<evidence type="ECO:0000256" key="6">
    <source>
        <dbReference type="ARBA" id="ARBA00023136"/>
    </source>
</evidence>
<keyword evidence="3" id="KW-0533">Nickel</keyword>
<dbReference type="InterPro" id="IPR052776">
    <property type="entry name" value="Chloro_ReproSupport/MetalTrans"/>
</dbReference>
<evidence type="ECO:0000256" key="7">
    <source>
        <dbReference type="RuleBase" id="RU362101"/>
    </source>
</evidence>
<dbReference type="InterPro" id="IPR011541">
    <property type="entry name" value="Ni/Co_transpt_high_affinity"/>
</dbReference>
<evidence type="ECO:0000256" key="5">
    <source>
        <dbReference type="ARBA" id="ARBA00022989"/>
    </source>
</evidence>
<evidence type="ECO:0000256" key="4">
    <source>
        <dbReference type="ARBA" id="ARBA00022692"/>
    </source>
</evidence>
<protein>
    <recommendedName>
        <fullName evidence="7">Nickel/cobalt efflux system</fullName>
    </recommendedName>
</protein>
<proteinExistence type="inferred from homology"/>
<accession>A0AAV3UJN2</accession>
<keyword evidence="9" id="KW-1185">Reference proteome</keyword>
<feature type="transmembrane region" description="Helical" evidence="7">
    <location>
        <begin position="50"/>
        <end position="70"/>
    </location>
</feature>
<dbReference type="GO" id="GO:0005886">
    <property type="term" value="C:plasma membrane"/>
    <property type="evidence" value="ECO:0007669"/>
    <property type="project" value="UniProtKB-SubCell"/>
</dbReference>
<keyword evidence="5 7" id="KW-1133">Transmembrane helix</keyword>
<feature type="transmembrane region" description="Helical" evidence="7">
    <location>
        <begin position="207"/>
        <end position="228"/>
    </location>
</feature>
<organism evidence="8 9">
    <name type="scientific">Haladaptatus pallidirubidus</name>
    <dbReference type="NCBI Taxonomy" id="1008152"/>
    <lineage>
        <taxon>Archaea</taxon>
        <taxon>Methanobacteriati</taxon>
        <taxon>Methanobacteriota</taxon>
        <taxon>Stenosarchaea group</taxon>
        <taxon>Halobacteria</taxon>
        <taxon>Halobacteriales</taxon>
        <taxon>Haladaptataceae</taxon>
        <taxon>Haladaptatus</taxon>
    </lineage>
</organism>